<feature type="region of interest" description="Disordered" evidence="3">
    <location>
        <begin position="343"/>
        <end position="368"/>
    </location>
</feature>
<sequence>MININWENIQSFDIKKVTFDELQFQMNNIYQAQLTESNRKNYQKLVNLLQLIIFYNEYCNFQIKETTSQLDSDIKKIDQEITEKEEKLLKSKRHYQKCKIYREELKKQLKLKPKKVFGCLHCNYEFQNTILLDRHMEIHKEPPNITPQILAIQKELQQQLVYMYQAKQQRKQLEFQKEDLKCGMLAAAERNQELVSNEKMDQIQKVYIQKIKKLESVLDHLNEENDKFQYQNEWLDNLEEGIKEQLNLKREQEKLLQTQINSQVQQSNVFKSQRSLQISKKELRVPSNTSFKQQSQLFIQSQVRGSNHQFRRSRDGMEYASDDSPREEIILEEDDMIKEPIEHKKNESSVSQNLKPKHSKNPSGVSFQESNLKGLTKFEQYEYRYQEFNSLVTEMLLNRYYLRRTQFDQNVIEKEKKRLFAQFDDLDEVDDLEDLLQQLQKQTKGFEKRKRYQIKKKILDQQDQQEIKQKDNTITTLESSSEAEESQKDKDENDELRNTQQFELRKFPFQINGGDNENANQQMQHQDPSQGYGVNTFSINY</sequence>
<keyword evidence="1" id="KW-0479">Metal-binding</keyword>
<accession>A0A8S1LIC2</accession>
<reference evidence="5" key="1">
    <citation type="submission" date="2021-01" db="EMBL/GenBank/DDBJ databases">
        <authorList>
            <consortium name="Genoscope - CEA"/>
            <person name="William W."/>
        </authorList>
    </citation>
    <scope>NUCLEOTIDE SEQUENCE</scope>
</reference>
<evidence type="ECO:0000256" key="1">
    <source>
        <dbReference type="PROSITE-ProRule" id="PRU00042"/>
    </source>
</evidence>
<evidence type="ECO:0000259" key="4">
    <source>
        <dbReference type="PROSITE" id="PS50157"/>
    </source>
</evidence>
<feature type="region of interest" description="Disordered" evidence="3">
    <location>
        <begin position="475"/>
        <end position="495"/>
    </location>
</feature>
<evidence type="ECO:0000256" key="2">
    <source>
        <dbReference type="SAM" id="Coils"/>
    </source>
</evidence>
<feature type="region of interest" description="Disordered" evidence="3">
    <location>
        <begin position="510"/>
        <end position="541"/>
    </location>
</feature>
<keyword evidence="1" id="KW-0863">Zinc-finger</keyword>
<evidence type="ECO:0000256" key="3">
    <source>
        <dbReference type="SAM" id="MobiDB-lite"/>
    </source>
</evidence>
<name>A0A8S1LIC2_9CILI</name>
<comment type="caution">
    <text evidence="5">The sequence shown here is derived from an EMBL/GenBank/DDBJ whole genome shotgun (WGS) entry which is preliminary data.</text>
</comment>
<keyword evidence="2" id="KW-0175">Coiled coil</keyword>
<dbReference type="PROSITE" id="PS50157">
    <property type="entry name" value="ZINC_FINGER_C2H2_2"/>
    <property type="match status" value="1"/>
</dbReference>
<dbReference type="Proteomes" id="UP000692954">
    <property type="component" value="Unassembled WGS sequence"/>
</dbReference>
<dbReference type="OrthoDB" id="309324at2759"/>
<keyword evidence="6" id="KW-1185">Reference proteome</keyword>
<feature type="coiled-coil region" evidence="2">
    <location>
        <begin position="67"/>
        <end position="94"/>
    </location>
</feature>
<feature type="compositionally biased region" description="Polar residues" evidence="3">
    <location>
        <begin position="513"/>
        <end position="541"/>
    </location>
</feature>
<evidence type="ECO:0000313" key="5">
    <source>
        <dbReference type="EMBL" id="CAD8066509.1"/>
    </source>
</evidence>
<protein>
    <recommendedName>
        <fullName evidence="4">C2H2-type domain-containing protein</fullName>
    </recommendedName>
</protein>
<dbReference type="GO" id="GO:0008270">
    <property type="term" value="F:zinc ion binding"/>
    <property type="evidence" value="ECO:0007669"/>
    <property type="project" value="UniProtKB-KW"/>
</dbReference>
<dbReference type="InterPro" id="IPR013087">
    <property type="entry name" value="Znf_C2H2_type"/>
</dbReference>
<dbReference type="EMBL" id="CAJJDN010000021">
    <property type="protein sequence ID" value="CAD8066509.1"/>
    <property type="molecule type" value="Genomic_DNA"/>
</dbReference>
<proteinExistence type="predicted"/>
<gene>
    <name evidence="5" type="ORF">PSON_ATCC_30995.1.T0210371</name>
</gene>
<evidence type="ECO:0000313" key="6">
    <source>
        <dbReference type="Proteomes" id="UP000692954"/>
    </source>
</evidence>
<dbReference type="PROSITE" id="PS00028">
    <property type="entry name" value="ZINC_FINGER_C2H2_1"/>
    <property type="match status" value="1"/>
</dbReference>
<feature type="domain" description="C2H2-type" evidence="4">
    <location>
        <begin position="117"/>
        <end position="144"/>
    </location>
</feature>
<feature type="compositionally biased region" description="Basic and acidic residues" evidence="3">
    <location>
        <begin position="485"/>
        <end position="495"/>
    </location>
</feature>
<organism evidence="5 6">
    <name type="scientific">Paramecium sonneborni</name>
    <dbReference type="NCBI Taxonomy" id="65129"/>
    <lineage>
        <taxon>Eukaryota</taxon>
        <taxon>Sar</taxon>
        <taxon>Alveolata</taxon>
        <taxon>Ciliophora</taxon>
        <taxon>Intramacronucleata</taxon>
        <taxon>Oligohymenophorea</taxon>
        <taxon>Peniculida</taxon>
        <taxon>Parameciidae</taxon>
        <taxon>Paramecium</taxon>
    </lineage>
</organism>
<dbReference type="AlphaFoldDB" id="A0A8S1LIC2"/>
<feature type="coiled-coil region" evidence="2">
    <location>
        <begin position="204"/>
        <end position="255"/>
    </location>
</feature>
<keyword evidence="1" id="KW-0862">Zinc</keyword>